<dbReference type="SUPFAM" id="SSF46955">
    <property type="entry name" value="Putative DNA-binding domain"/>
    <property type="match status" value="1"/>
</dbReference>
<dbReference type="EMBL" id="JBHLYR010000020">
    <property type="protein sequence ID" value="MFB9991550.1"/>
    <property type="molecule type" value="Genomic_DNA"/>
</dbReference>
<evidence type="ECO:0000313" key="6">
    <source>
        <dbReference type="EMBL" id="MFB9991550.1"/>
    </source>
</evidence>
<accession>A0ABV6AXX9</accession>
<comment type="caution">
    <text evidence="6">The sequence shown here is derived from an EMBL/GenBank/DDBJ whole genome shotgun (WGS) entry which is preliminary data.</text>
</comment>
<keyword evidence="3" id="KW-0238">DNA-binding</keyword>
<dbReference type="Pfam" id="PF00376">
    <property type="entry name" value="MerR"/>
    <property type="match status" value="1"/>
</dbReference>
<reference evidence="6 7" key="1">
    <citation type="submission" date="2024-09" db="EMBL/GenBank/DDBJ databases">
        <authorList>
            <person name="Sun Q."/>
            <person name="Mori K."/>
        </authorList>
    </citation>
    <scope>NUCLEOTIDE SEQUENCE [LARGE SCALE GENOMIC DNA]</scope>
    <source>
        <strain evidence="6 7">JCM 13503</strain>
    </source>
</reference>
<keyword evidence="1" id="KW-0678">Repressor</keyword>
<dbReference type="PROSITE" id="PS50937">
    <property type="entry name" value="HTH_MERR_2"/>
    <property type="match status" value="1"/>
</dbReference>
<dbReference type="PANTHER" id="PTHR30204:SF69">
    <property type="entry name" value="MERR-FAMILY TRANSCRIPTIONAL REGULATOR"/>
    <property type="match status" value="1"/>
</dbReference>
<proteinExistence type="predicted"/>
<dbReference type="InterPro" id="IPR000551">
    <property type="entry name" value="MerR-type_HTH_dom"/>
</dbReference>
<evidence type="ECO:0000256" key="4">
    <source>
        <dbReference type="ARBA" id="ARBA00023163"/>
    </source>
</evidence>
<evidence type="ECO:0000256" key="2">
    <source>
        <dbReference type="ARBA" id="ARBA00023015"/>
    </source>
</evidence>
<dbReference type="Gene3D" id="3.20.80.10">
    <property type="entry name" value="Regulatory factor, effector binding domain"/>
    <property type="match status" value="1"/>
</dbReference>
<protein>
    <submittedName>
        <fullName evidence="6">MerR family transcriptional regulator</fullName>
    </submittedName>
</protein>
<evidence type="ECO:0000256" key="3">
    <source>
        <dbReference type="ARBA" id="ARBA00023125"/>
    </source>
</evidence>
<evidence type="ECO:0000256" key="1">
    <source>
        <dbReference type="ARBA" id="ARBA00022491"/>
    </source>
</evidence>
<evidence type="ECO:0000259" key="5">
    <source>
        <dbReference type="PROSITE" id="PS50937"/>
    </source>
</evidence>
<evidence type="ECO:0000313" key="7">
    <source>
        <dbReference type="Proteomes" id="UP001589733"/>
    </source>
</evidence>
<dbReference type="InterPro" id="IPR047057">
    <property type="entry name" value="MerR_fam"/>
</dbReference>
<dbReference type="Gene3D" id="1.10.1660.10">
    <property type="match status" value="1"/>
</dbReference>
<keyword evidence="2" id="KW-0805">Transcription regulation</keyword>
<sequence>MRPLIPIGRFSEMTGLSIRALRLYEERGLLAPAVVDPRTGYRFYHWHQRAVAERIHSLRELELPLELISHCLHGELDVCAALEQHGDALEAEIQERVRTLRRVREAQTRSPLPDFGVQVRQQRAWPLLSVRYHTSLSRCEADRREGYNSLLQRAAQLGTRAAGAPHAHHPPQGGFDPDHYAVVLSLPVRLAVPGSEPGFGGWIAFARLSGDLTKLLHVYQALSDWLARSPYLRAGPSAERYLCLLRPDVVPYTEVWAPIHAPLEVL</sequence>
<gene>
    <name evidence="6" type="ORF">ACFFLM_06160</name>
</gene>
<dbReference type="SMART" id="SM00422">
    <property type="entry name" value="HTH_MERR"/>
    <property type="match status" value="1"/>
</dbReference>
<feature type="domain" description="HTH merR-type" evidence="5">
    <location>
        <begin position="4"/>
        <end position="74"/>
    </location>
</feature>
<organism evidence="6 7">
    <name type="scientific">Deinococcus oregonensis</name>
    <dbReference type="NCBI Taxonomy" id="1805970"/>
    <lineage>
        <taxon>Bacteria</taxon>
        <taxon>Thermotogati</taxon>
        <taxon>Deinococcota</taxon>
        <taxon>Deinococci</taxon>
        <taxon>Deinococcales</taxon>
        <taxon>Deinococcaceae</taxon>
        <taxon>Deinococcus</taxon>
    </lineage>
</organism>
<dbReference type="InterPro" id="IPR009061">
    <property type="entry name" value="DNA-bd_dom_put_sf"/>
</dbReference>
<keyword evidence="7" id="KW-1185">Reference proteome</keyword>
<keyword evidence="4" id="KW-0804">Transcription</keyword>
<dbReference type="PROSITE" id="PS00552">
    <property type="entry name" value="HTH_MERR_1"/>
    <property type="match status" value="1"/>
</dbReference>
<name>A0ABV6AXX9_9DEIO</name>
<dbReference type="InterPro" id="IPR011256">
    <property type="entry name" value="Reg_factor_effector_dom_sf"/>
</dbReference>
<dbReference type="Proteomes" id="UP001589733">
    <property type="component" value="Unassembled WGS sequence"/>
</dbReference>
<dbReference type="PANTHER" id="PTHR30204">
    <property type="entry name" value="REDOX-CYCLING DRUG-SENSING TRANSCRIPTIONAL ACTIVATOR SOXR"/>
    <property type="match status" value="1"/>
</dbReference>
<dbReference type="RefSeq" id="WP_380006771.1">
    <property type="nucleotide sequence ID" value="NZ_JBHLYR010000020.1"/>
</dbReference>